<sequence length="39" mass="4814">MRLPRQDNIDELYARAGQWRRRPDAPRENRDDTHMRFSS</sequence>
<evidence type="ECO:0000313" key="2">
    <source>
        <dbReference type="EMBL" id="EFE89494.1"/>
    </source>
</evidence>
<gene>
    <name evidence="2" type="ORF">BIFBRE_03916</name>
</gene>
<dbReference type="Proteomes" id="UP000003191">
    <property type="component" value="Unassembled WGS sequence"/>
</dbReference>
<proteinExistence type="predicted"/>
<evidence type="ECO:0000256" key="1">
    <source>
        <dbReference type="SAM" id="MobiDB-lite"/>
    </source>
</evidence>
<dbReference type="AlphaFoldDB" id="D4BPA7"/>
<comment type="caution">
    <text evidence="2">The sequence shown here is derived from an EMBL/GenBank/DDBJ whole genome shotgun (WGS) entry which is preliminary data.</text>
</comment>
<evidence type="ECO:0000313" key="3">
    <source>
        <dbReference type="Proteomes" id="UP000003191"/>
    </source>
</evidence>
<feature type="compositionally biased region" description="Basic and acidic residues" evidence="1">
    <location>
        <begin position="21"/>
        <end position="39"/>
    </location>
</feature>
<dbReference type="EMBL" id="ACCG02000009">
    <property type="protein sequence ID" value="EFE89494.1"/>
    <property type="molecule type" value="Genomic_DNA"/>
</dbReference>
<reference evidence="2 3" key="1">
    <citation type="submission" date="2010-02" db="EMBL/GenBank/DDBJ databases">
        <authorList>
            <person name="Weinstock G."/>
            <person name="Sodergren E."/>
            <person name="Clifton S."/>
            <person name="Fulton L."/>
            <person name="Fulton B."/>
            <person name="Courtney L."/>
            <person name="Fronick C."/>
            <person name="Harrison M."/>
            <person name="Strong C."/>
            <person name="Farmer C."/>
            <person name="Delahaunty K."/>
            <person name="Markovic C."/>
            <person name="Hall O."/>
            <person name="Minx P."/>
            <person name="Tomlinson C."/>
            <person name="Mitreva M."/>
            <person name="Nelson J."/>
            <person name="Hou S."/>
            <person name="Wollam A."/>
            <person name="Pepin K.H."/>
            <person name="Johnson M."/>
            <person name="Bhonagiri V."/>
            <person name="Zhang X."/>
            <person name="Suruliraj S."/>
            <person name="Warren W."/>
            <person name="Chinwalla A."/>
            <person name="Mardis E.R."/>
            <person name="Wilson R.K."/>
        </authorList>
    </citation>
    <scope>NUCLEOTIDE SEQUENCE [LARGE SCALE GENOMIC DNA]</scope>
    <source>
        <strain evidence="2 3">DSM 20213</strain>
    </source>
</reference>
<organism evidence="2 3">
    <name type="scientific">Bifidobacterium breve DSM 20213 = JCM 1192</name>
    <dbReference type="NCBI Taxonomy" id="518634"/>
    <lineage>
        <taxon>Bacteria</taxon>
        <taxon>Bacillati</taxon>
        <taxon>Actinomycetota</taxon>
        <taxon>Actinomycetes</taxon>
        <taxon>Bifidobacteriales</taxon>
        <taxon>Bifidobacteriaceae</taxon>
        <taxon>Bifidobacterium</taxon>
    </lineage>
</organism>
<protein>
    <submittedName>
        <fullName evidence="2">Uncharacterized protein</fullName>
    </submittedName>
</protein>
<name>D4BPA7_BIFBR</name>
<accession>D4BPA7</accession>
<keyword evidence="3" id="KW-1185">Reference proteome</keyword>
<feature type="region of interest" description="Disordered" evidence="1">
    <location>
        <begin position="17"/>
        <end position="39"/>
    </location>
</feature>
<dbReference type="HOGENOM" id="CLU_3305490_0_0_11"/>